<dbReference type="PROSITE" id="PS50110">
    <property type="entry name" value="RESPONSE_REGULATORY"/>
    <property type="match status" value="1"/>
</dbReference>
<name>A0A066TVD9_9PSEU</name>
<dbReference type="eggNOG" id="COG2197">
    <property type="taxonomic scope" value="Bacteria"/>
</dbReference>
<keyword evidence="5" id="KW-1185">Reference proteome</keyword>
<dbReference type="SUPFAM" id="SSF52172">
    <property type="entry name" value="CheY-like"/>
    <property type="match status" value="1"/>
</dbReference>
<dbReference type="EMBL" id="JMQI01000062">
    <property type="protein sequence ID" value="KDN18815.1"/>
    <property type="molecule type" value="Genomic_DNA"/>
</dbReference>
<dbReference type="Gene3D" id="3.40.50.2300">
    <property type="match status" value="1"/>
</dbReference>
<protein>
    <submittedName>
        <fullName evidence="4">Transcriptional regulator</fullName>
    </submittedName>
</protein>
<dbReference type="AlphaFoldDB" id="A0A066TVD9"/>
<dbReference type="RefSeq" id="WP_043786031.1">
    <property type="nucleotide sequence ID" value="NZ_JMQI01000062.1"/>
</dbReference>
<evidence type="ECO:0000259" key="3">
    <source>
        <dbReference type="PROSITE" id="PS50110"/>
    </source>
</evidence>
<evidence type="ECO:0000313" key="5">
    <source>
        <dbReference type="Proteomes" id="UP000027345"/>
    </source>
</evidence>
<evidence type="ECO:0000313" key="4">
    <source>
        <dbReference type="EMBL" id="KDN18815.1"/>
    </source>
</evidence>
<keyword evidence="2" id="KW-0597">Phosphoprotein</keyword>
<gene>
    <name evidence="4" type="ORF">DV20_29950</name>
</gene>
<dbReference type="Proteomes" id="UP000027345">
    <property type="component" value="Unassembled WGS sequence"/>
</dbReference>
<dbReference type="STRING" id="287986.DV20_29950"/>
<reference evidence="4 5" key="1">
    <citation type="submission" date="2014-05" db="EMBL/GenBank/DDBJ databases">
        <title>Draft genome sequence of Amycolatopsis rifamycinica DSM 46095.</title>
        <authorList>
            <person name="Lal R."/>
            <person name="Saxena A."/>
            <person name="Kumari R."/>
            <person name="Mukherjee U."/>
            <person name="Singh P."/>
            <person name="Sangwan N."/>
            <person name="Mahato N.K."/>
        </authorList>
    </citation>
    <scope>NUCLEOTIDE SEQUENCE [LARGE SCALE GENOMIC DNA]</scope>
    <source>
        <strain evidence="4 5">DSM 46095</strain>
    </source>
</reference>
<organism evidence="4 5">
    <name type="scientific">Amycolatopsis rifamycinica</name>
    <dbReference type="NCBI Taxonomy" id="287986"/>
    <lineage>
        <taxon>Bacteria</taxon>
        <taxon>Bacillati</taxon>
        <taxon>Actinomycetota</taxon>
        <taxon>Actinomycetes</taxon>
        <taxon>Pseudonocardiales</taxon>
        <taxon>Pseudonocardiaceae</taxon>
        <taxon>Amycolatopsis</taxon>
    </lineage>
</organism>
<dbReference type="GO" id="GO:0000160">
    <property type="term" value="P:phosphorelay signal transduction system"/>
    <property type="evidence" value="ECO:0007669"/>
    <property type="project" value="InterPro"/>
</dbReference>
<dbReference type="InterPro" id="IPR039420">
    <property type="entry name" value="WalR-like"/>
</dbReference>
<dbReference type="GO" id="GO:0003677">
    <property type="term" value="F:DNA binding"/>
    <property type="evidence" value="ECO:0007669"/>
    <property type="project" value="UniProtKB-KW"/>
</dbReference>
<dbReference type="InterPro" id="IPR011006">
    <property type="entry name" value="CheY-like_superfamily"/>
</dbReference>
<dbReference type="Pfam" id="PF00072">
    <property type="entry name" value="Response_reg"/>
    <property type="match status" value="1"/>
</dbReference>
<dbReference type="OrthoDB" id="4225296at2"/>
<feature type="domain" description="Response regulatory" evidence="3">
    <location>
        <begin position="5"/>
        <end position="121"/>
    </location>
</feature>
<sequence>MTELRVLISDDDVMIRDVLKEVLDSEADIAVVAVAGDADEAIRLAERHRPAVAVLDVRMPGGGGARAAREIARRSPDTAILAFSAYADRTSIAGLAAAGVTEYLVKGAPNTAIVEAVRRLGRQAAG</sequence>
<dbReference type="SMART" id="SM00448">
    <property type="entry name" value="REC"/>
    <property type="match status" value="1"/>
</dbReference>
<evidence type="ECO:0000256" key="2">
    <source>
        <dbReference type="PROSITE-ProRule" id="PRU00169"/>
    </source>
</evidence>
<accession>A0A066TVD9</accession>
<dbReference type="InterPro" id="IPR001789">
    <property type="entry name" value="Sig_transdc_resp-reg_receiver"/>
</dbReference>
<dbReference type="PANTHER" id="PTHR43214">
    <property type="entry name" value="TWO-COMPONENT RESPONSE REGULATOR"/>
    <property type="match status" value="1"/>
</dbReference>
<comment type="caution">
    <text evidence="4">The sequence shown here is derived from an EMBL/GenBank/DDBJ whole genome shotgun (WGS) entry which is preliminary data.</text>
</comment>
<keyword evidence="1" id="KW-0238">DNA-binding</keyword>
<evidence type="ECO:0000256" key="1">
    <source>
        <dbReference type="ARBA" id="ARBA00023125"/>
    </source>
</evidence>
<feature type="modified residue" description="4-aspartylphosphate" evidence="2">
    <location>
        <position position="56"/>
    </location>
</feature>
<proteinExistence type="predicted"/>
<dbReference type="CDD" id="cd17535">
    <property type="entry name" value="REC_NarL-like"/>
    <property type="match status" value="1"/>
</dbReference>
<dbReference type="InterPro" id="IPR058245">
    <property type="entry name" value="NreC/VraR/RcsB-like_REC"/>
</dbReference>